<proteinExistence type="predicted"/>
<accession>A0A6B0RTZ2</accession>
<keyword evidence="4" id="KW-1185">Reference proteome</keyword>
<feature type="transmembrane region" description="Helical" evidence="2">
    <location>
        <begin position="242"/>
        <end position="265"/>
    </location>
</feature>
<gene>
    <name evidence="3" type="ORF">E5288_WYG005738</name>
</gene>
<evidence type="ECO:0000313" key="4">
    <source>
        <dbReference type="Proteomes" id="UP000322234"/>
    </source>
</evidence>
<organism evidence="3 4">
    <name type="scientific">Bos mutus</name>
    <name type="common">wild yak</name>
    <dbReference type="NCBI Taxonomy" id="72004"/>
    <lineage>
        <taxon>Eukaryota</taxon>
        <taxon>Metazoa</taxon>
        <taxon>Chordata</taxon>
        <taxon>Craniata</taxon>
        <taxon>Vertebrata</taxon>
        <taxon>Euteleostomi</taxon>
        <taxon>Mammalia</taxon>
        <taxon>Eutheria</taxon>
        <taxon>Laurasiatheria</taxon>
        <taxon>Artiodactyla</taxon>
        <taxon>Ruminantia</taxon>
        <taxon>Pecora</taxon>
        <taxon>Bovidae</taxon>
        <taxon>Bovinae</taxon>
        <taxon>Bos</taxon>
    </lineage>
</organism>
<keyword evidence="2" id="KW-1133">Transmembrane helix</keyword>
<keyword evidence="2" id="KW-0472">Membrane</keyword>
<dbReference type="AlphaFoldDB" id="A0A6B0RTZ2"/>
<dbReference type="Proteomes" id="UP000322234">
    <property type="component" value="Unassembled WGS sequence"/>
</dbReference>
<evidence type="ECO:0000256" key="1">
    <source>
        <dbReference type="SAM" id="MobiDB-lite"/>
    </source>
</evidence>
<reference evidence="3" key="1">
    <citation type="submission" date="2019-10" db="EMBL/GenBank/DDBJ databases">
        <title>The sequence and de novo assembly of the wild yak genome.</title>
        <authorList>
            <person name="Liu Y."/>
        </authorList>
    </citation>
    <scope>NUCLEOTIDE SEQUENCE [LARGE SCALE GENOMIC DNA]</scope>
    <source>
        <strain evidence="3">WY2019</strain>
    </source>
</reference>
<evidence type="ECO:0000256" key="2">
    <source>
        <dbReference type="SAM" id="Phobius"/>
    </source>
</evidence>
<sequence>MNGSGSLGTGWQRGYRRHRLLLDAGGVSEPQLRLKGKLSKFQAAGERRSRQVHAPTARCAVQSCGRKEANPTFTVLSEVGGARLGVGKEHPRAPAPAEMSKKRKALEGGGEPQLPEEEPTAWFEGGREEQVDEVNCSSRSDLRTRAERKEDLDTAGLASTSQRRNFSCDEWGTVYLKNQDSLRLWLPGLTPTALCCGLSQLPVPDLLVRPKPHNITLSTEEFSVHTDLEQSRRKRQQKGSAVFLYSFLFVICFGCCAVLCCVFLQDSVSAFWHLLSSWEKSPWDNAKDHLVRKPLEGRTAGAATDVPLTGVCCEAAFGCKVRPESIIPGGKRFVELSSVDGEHKFKWFCSRLAHRVSVYPEDPAQSECTGNVAEGGEDSDWKLKRWLPGEDGTLALPQALAQLGREQRDP</sequence>
<evidence type="ECO:0000313" key="3">
    <source>
        <dbReference type="EMBL" id="MXQ92571.1"/>
    </source>
</evidence>
<feature type="compositionally biased region" description="Basic and acidic residues" evidence="1">
    <location>
        <begin position="140"/>
        <end position="152"/>
    </location>
</feature>
<dbReference type="EMBL" id="VBQZ03000084">
    <property type="protein sequence ID" value="MXQ92571.1"/>
    <property type="molecule type" value="Genomic_DNA"/>
</dbReference>
<feature type="region of interest" description="Disordered" evidence="1">
    <location>
        <begin position="85"/>
        <end position="156"/>
    </location>
</feature>
<keyword evidence="2" id="KW-0812">Transmembrane</keyword>
<protein>
    <submittedName>
        <fullName evidence="3">Uncharacterized protein</fullName>
    </submittedName>
</protein>
<comment type="caution">
    <text evidence="3">The sequence shown here is derived from an EMBL/GenBank/DDBJ whole genome shotgun (WGS) entry which is preliminary data.</text>
</comment>
<name>A0A6B0RTZ2_9CETA</name>